<feature type="binding site" evidence="13">
    <location>
        <begin position="144"/>
        <end position="146"/>
    </location>
    <ligand>
        <name>FAD</name>
        <dbReference type="ChEBI" id="CHEBI:57692"/>
    </ligand>
</feature>
<dbReference type="PRINTS" id="PR00411">
    <property type="entry name" value="PNDRDTASEI"/>
</dbReference>
<dbReference type="GO" id="GO:0004148">
    <property type="term" value="F:dihydrolipoyl dehydrogenase (NADH) activity"/>
    <property type="evidence" value="ECO:0007669"/>
    <property type="project" value="TreeGrafter"/>
</dbReference>
<dbReference type="PANTHER" id="PTHR22912:SF93">
    <property type="entry name" value="SOLUBLE PYRIDINE NUCLEOTIDE TRANSHYDROGENASE"/>
    <property type="match status" value="1"/>
</dbReference>
<protein>
    <recommendedName>
        <fullName evidence="5">Soluble pyridine nucleotide transhydrogenase</fullName>
        <ecNumber evidence="4">1.6.1.1</ecNumber>
    </recommendedName>
    <alternativeName>
        <fullName evidence="12">NAD(P)(+) transhydrogenase [B-specific]</fullName>
    </alternativeName>
</protein>
<dbReference type="SUPFAM" id="SSF55424">
    <property type="entry name" value="FAD/NAD-linked reductases, dimerisation (C-terminal) domain"/>
    <property type="match status" value="1"/>
</dbReference>
<keyword evidence="9" id="KW-0521">NADP</keyword>
<dbReference type="InterPro" id="IPR016156">
    <property type="entry name" value="FAD/NAD-linked_Rdtase_dimer_sf"/>
</dbReference>
<keyword evidence="6" id="KW-0963">Cytoplasm</keyword>
<comment type="subcellular location">
    <subcellularLocation>
        <location evidence="2">Cytoplasm</location>
    </subcellularLocation>
</comment>
<dbReference type="Proteomes" id="UP000266183">
    <property type="component" value="Chromosome"/>
</dbReference>
<reference evidence="17" key="1">
    <citation type="submission" date="2018-09" db="EMBL/GenBank/DDBJ databases">
        <title>Chryseolinea sp. KIS68-18 isolated from soil.</title>
        <authorList>
            <person name="Weon H.-Y."/>
            <person name="Kwon S.-W."/>
            <person name="Lee S.A."/>
        </authorList>
    </citation>
    <scope>NUCLEOTIDE SEQUENCE [LARGE SCALE GENOMIC DNA]</scope>
    <source>
        <strain evidence="17">KIS68-18</strain>
    </source>
</reference>
<feature type="binding site" evidence="13">
    <location>
        <position position="52"/>
    </location>
    <ligand>
        <name>FAD</name>
        <dbReference type="ChEBI" id="CHEBI:57692"/>
    </ligand>
</feature>
<dbReference type="Gene3D" id="3.50.50.60">
    <property type="entry name" value="FAD/NAD(P)-binding domain"/>
    <property type="match status" value="2"/>
</dbReference>
<feature type="binding site" evidence="13">
    <location>
        <begin position="181"/>
        <end position="188"/>
    </location>
    <ligand>
        <name>NAD(+)</name>
        <dbReference type="ChEBI" id="CHEBI:57540"/>
    </ligand>
</feature>
<dbReference type="InterPro" id="IPR001100">
    <property type="entry name" value="Pyr_nuc-diS_OxRdtase"/>
</dbReference>
<evidence type="ECO:0000256" key="10">
    <source>
        <dbReference type="ARBA" id="ARBA00023002"/>
    </source>
</evidence>
<dbReference type="GO" id="GO:0005829">
    <property type="term" value="C:cytosol"/>
    <property type="evidence" value="ECO:0007669"/>
    <property type="project" value="TreeGrafter"/>
</dbReference>
<evidence type="ECO:0000256" key="13">
    <source>
        <dbReference type="PIRSR" id="PIRSR000350-3"/>
    </source>
</evidence>
<evidence type="ECO:0000256" key="8">
    <source>
        <dbReference type="ARBA" id="ARBA00022827"/>
    </source>
</evidence>
<dbReference type="Pfam" id="PF02852">
    <property type="entry name" value="Pyr_redox_dim"/>
    <property type="match status" value="1"/>
</dbReference>
<dbReference type="GO" id="GO:0003957">
    <property type="term" value="F:NAD(P)+ transhydrogenase (Si-specific) activity"/>
    <property type="evidence" value="ECO:0007669"/>
    <property type="project" value="UniProtKB-EC"/>
</dbReference>
<evidence type="ECO:0000256" key="3">
    <source>
        <dbReference type="ARBA" id="ARBA00007532"/>
    </source>
</evidence>
<dbReference type="GO" id="GO:0050660">
    <property type="term" value="F:flavin adenine dinucleotide binding"/>
    <property type="evidence" value="ECO:0007669"/>
    <property type="project" value="TreeGrafter"/>
</dbReference>
<evidence type="ECO:0000256" key="7">
    <source>
        <dbReference type="ARBA" id="ARBA00022630"/>
    </source>
</evidence>
<keyword evidence="11 13" id="KW-0520">NAD</keyword>
<dbReference type="EMBL" id="CP032382">
    <property type="protein sequence ID" value="AYB32598.1"/>
    <property type="molecule type" value="Genomic_DNA"/>
</dbReference>
<dbReference type="PRINTS" id="PR00368">
    <property type="entry name" value="FADPNR"/>
</dbReference>
<evidence type="ECO:0000256" key="2">
    <source>
        <dbReference type="ARBA" id="ARBA00004496"/>
    </source>
</evidence>
<comment type="similarity">
    <text evidence="3">Belongs to the class-I pyridine nucleotide-disulfide oxidoreductase family.</text>
</comment>
<organism evidence="16 17">
    <name type="scientific">Chryseolinea soli</name>
    <dbReference type="NCBI Taxonomy" id="2321403"/>
    <lineage>
        <taxon>Bacteria</taxon>
        <taxon>Pseudomonadati</taxon>
        <taxon>Bacteroidota</taxon>
        <taxon>Cytophagia</taxon>
        <taxon>Cytophagales</taxon>
        <taxon>Fulvivirgaceae</taxon>
        <taxon>Chryseolinea</taxon>
    </lineage>
</organism>
<evidence type="ECO:0000256" key="11">
    <source>
        <dbReference type="ARBA" id="ARBA00023027"/>
    </source>
</evidence>
<evidence type="ECO:0000256" key="9">
    <source>
        <dbReference type="ARBA" id="ARBA00022857"/>
    </source>
</evidence>
<feature type="domain" description="FAD/NAD(P)-binding" evidence="15">
    <location>
        <begin position="5"/>
        <end position="327"/>
    </location>
</feature>
<dbReference type="PANTHER" id="PTHR22912">
    <property type="entry name" value="DISULFIDE OXIDOREDUCTASE"/>
    <property type="match status" value="1"/>
</dbReference>
<comment type="cofactor">
    <cofactor evidence="13">
        <name>FAD</name>
        <dbReference type="ChEBI" id="CHEBI:57692"/>
    </cofactor>
    <text evidence="13">Binds 1 FAD per subunit.</text>
</comment>
<dbReference type="InterPro" id="IPR036188">
    <property type="entry name" value="FAD/NAD-bd_sf"/>
</dbReference>
<dbReference type="KEGG" id="chk:D4L85_19340"/>
<dbReference type="EC" id="1.6.1.1" evidence="4"/>
<dbReference type="InterPro" id="IPR004099">
    <property type="entry name" value="Pyr_nucl-diS_OxRdtase_dimer"/>
</dbReference>
<dbReference type="InterPro" id="IPR023753">
    <property type="entry name" value="FAD/NAD-binding_dom"/>
</dbReference>
<dbReference type="FunFam" id="3.30.390.30:FF:000001">
    <property type="entry name" value="Dihydrolipoyl dehydrogenase"/>
    <property type="match status" value="1"/>
</dbReference>
<dbReference type="NCBIfam" id="NF003585">
    <property type="entry name" value="PRK05249.1"/>
    <property type="match status" value="1"/>
</dbReference>
<name>A0A385SUX5_9BACT</name>
<dbReference type="OrthoDB" id="9800167at2"/>
<keyword evidence="7" id="KW-0285">Flavoprotein</keyword>
<evidence type="ECO:0000256" key="4">
    <source>
        <dbReference type="ARBA" id="ARBA00012772"/>
    </source>
</evidence>
<evidence type="ECO:0000256" key="12">
    <source>
        <dbReference type="ARBA" id="ARBA00031183"/>
    </source>
</evidence>
<dbReference type="Gene3D" id="3.30.390.30">
    <property type="match status" value="1"/>
</dbReference>
<feature type="domain" description="Pyridine nucleotide-disulphide oxidoreductase dimerisation" evidence="14">
    <location>
        <begin position="348"/>
        <end position="454"/>
    </location>
</feature>
<proteinExistence type="inferred from homology"/>
<evidence type="ECO:0000256" key="1">
    <source>
        <dbReference type="ARBA" id="ARBA00002842"/>
    </source>
</evidence>
<keyword evidence="13" id="KW-0547">Nucleotide-binding</keyword>
<accession>A0A385SUX5</accession>
<sequence length="477" mass="52213">MTNAYDLVVIGSGPAGEKAAVKAAYFNHRVALIEREKVFGGAGIQTGTLPSKTLKETALYLSGVYNKGIFSINRELAGNAGIQDFMYRKNLVTHRAANEVERNLKRHDVTVYHGQAEFVDAHTLSVTSESGVKIVYAHHILVATGSYPFHPPAIPFDGVRVHDSDTILNIDRFPKSLCVLGAGVIGCEYATLFAAMGITTYVVNNSDKILGFLDHEIADGLVERMKNAGISILFNNGVGPFEVPADHDKPLTIPLQNGEVLHVDMFLFAAGRSGNIRGLHCERAGIAIGQRETIVVNAHYQTNVPHIYAVGDVIGFPALASISMEQGRVAVSHMFQTHDLENLSQIFPYGIYTVPEVSMVGLTEEQAKREGISYGTGYCYYRDTLRGEILGDQDNGFLKLVFETSTHVILGVHIMGYMATEIIHFGLCAVKDKRTLNEIIATVFNYPTLHDLYKYACYDGLGSLAGKKIKKAGEIKR</sequence>
<evidence type="ECO:0000259" key="15">
    <source>
        <dbReference type="Pfam" id="PF07992"/>
    </source>
</evidence>
<dbReference type="PIRSF" id="PIRSF000350">
    <property type="entry name" value="Mercury_reductase_MerA"/>
    <property type="match status" value="1"/>
</dbReference>
<evidence type="ECO:0000313" key="17">
    <source>
        <dbReference type="Proteomes" id="UP000266183"/>
    </source>
</evidence>
<evidence type="ECO:0000256" key="5">
    <source>
        <dbReference type="ARBA" id="ARBA00016603"/>
    </source>
</evidence>
<comment type="function">
    <text evidence="1">Conversion of NADPH, generated by peripheral catabolic pathways, to NADH, which can enter the respiratory chain for energy generation.</text>
</comment>
<dbReference type="InterPro" id="IPR050151">
    <property type="entry name" value="Class-I_Pyr_Nuc-Dis_Oxidored"/>
</dbReference>
<dbReference type="RefSeq" id="WP_119755850.1">
    <property type="nucleotide sequence ID" value="NZ_CP032382.1"/>
</dbReference>
<dbReference type="SUPFAM" id="SSF51905">
    <property type="entry name" value="FAD/NAD(P)-binding domain"/>
    <property type="match status" value="1"/>
</dbReference>
<dbReference type="GO" id="GO:0006103">
    <property type="term" value="P:2-oxoglutarate metabolic process"/>
    <property type="evidence" value="ECO:0007669"/>
    <property type="project" value="TreeGrafter"/>
</dbReference>
<gene>
    <name evidence="16" type="ORF">D4L85_19340</name>
</gene>
<keyword evidence="10 16" id="KW-0560">Oxidoreductase</keyword>
<keyword evidence="8 13" id="KW-0274">FAD</keyword>
<evidence type="ECO:0000313" key="16">
    <source>
        <dbReference type="EMBL" id="AYB32598.1"/>
    </source>
</evidence>
<dbReference type="AlphaFoldDB" id="A0A385SUX5"/>
<feature type="binding site" evidence="13">
    <location>
        <position position="271"/>
    </location>
    <ligand>
        <name>NAD(+)</name>
        <dbReference type="ChEBI" id="CHEBI:57540"/>
    </ligand>
</feature>
<evidence type="ECO:0000259" key="14">
    <source>
        <dbReference type="Pfam" id="PF02852"/>
    </source>
</evidence>
<evidence type="ECO:0000256" key="6">
    <source>
        <dbReference type="ARBA" id="ARBA00022490"/>
    </source>
</evidence>
<feature type="binding site" evidence="13">
    <location>
        <position position="312"/>
    </location>
    <ligand>
        <name>FAD</name>
        <dbReference type="ChEBI" id="CHEBI:57692"/>
    </ligand>
</feature>
<keyword evidence="17" id="KW-1185">Reference proteome</keyword>
<dbReference type="Pfam" id="PF07992">
    <property type="entry name" value="Pyr_redox_2"/>
    <property type="match status" value="1"/>
</dbReference>